<evidence type="ECO:0000259" key="3">
    <source>
        <dbReference type="Pfam" id="PF03478"/>
    </source>
</evidence>
<reference evidence="4" key="2">
    <citation type="submission" date="2018-04" db="EMBL/GenBank/DDBJ databases">
        <title>OnivRS2 (Oryza nivara Reference Sequence Version 2).</title>
        <authorList>
            <person name="Zhang J."/>
            <person name="Kudrna D."/>
            <person name="Lee S."/>
            <person name="Talag J."/>
            <person name="Rajasekar S."/>
            <person name="Welchert J."/>
            <person name="Hsing Y.-I."/>
            <person name="Wing R.A."/>
        </authorList>
    </citation>
    <scope>NUCLEOTIDE SEQUENCE [LARGE SCALE GENOMIC DNA]</scope>
    <source>
        <strain evidence="4">SL10</strain>
    </source>
</reference>
<dbReference type="HOGENOM" id="CLU_032864_3_1_1"/>
<feature type="chain" id="PRO_5002360560" description="KIB1-4 beta-propeller domain-containing protein" evidence="2">
    <location>
        <begin position="18"/>
        <end position="590"/>
    </location>
</feature>
<proteinExistence type="predicted"/>
<feature type="domain" description="KIB1-4 beta-propeller" evidence="3">
    <location>
        <begin position="192"/>
        <end position="447"/>
    </location>
</feature>
<dbReference type="Gramene" id="ONIVA03G08210.2">
    <property type="protein sequence ID" value="ONIVA03G08210.2"/>
    <property type="gene ID" value="ONIVA03G08210"/>
</dbReference>
<accession>A0A0E0GIL4</accession>
<keyword evidence="5" id="KW-1185">Reference proteome</keyword>
<sequence length="590" mass="65498">MVVSCLARAVLATPARAFVPSCPGVWQTLCNVSSFTVRLHRLFGVIFLNDRRDCITVFVSSASSRTIGPRCPPVHPRPLYNAPYVLWLGYLDIIDFPTSATSTTATLRTASSTTALSAPSLWLHRLWHKGLSSVLSTLAGFFSSSSVRAAHAWTAGDSSVEIMEEAVNASAALDPKLAPLLLFGHGDATFLYSVPKRALLPMPTPTRVGDGGVDDMMRCHRWWTTAQGWSPCTFLWDPFTGRRVRLPPDHDGTVLTAEGSHRRRCLLSCCGPMDPTSCTVLVIDLADPELWYCRPGDNHWVKLHQHPYQYRNPAHRDAIISFLRKFTAIDGKIAVHGDDDDRRPTVYKKRTTCFVESNGELHSVVFSHPIGCDRIVARVGVYRLSINPTTTQEQRSAAWVKVDSLGGRAFFVEIGSFGASFDAEGTCLRGNCVYYSGFNGKVLCVYDMERGTTAVINPGAHLPYHQSPQVLMPTFPAGCYGRPTRRVESIYQVGTIILKNANEVKDTKVNKVKRDVRFFEGGCTYLPIFIQNTRVTKQKDKLINQKKSKRSMARIPPCRGEGESSPETKNSYRGCGFPLEAFKRLLGMKK</sequence>
<dbReference type="EnsemblPlants" id="ONIVA03G08210.2">
    <property type="protein sequence ID" value="ONIVA03G08210.2"/>
    <property type="gene ID" value="ONIVA03G08210"/>
</dbReference>
<evidence type="ECO:0000313" key="5">
    <source>
        <dbReference type="Proteomes" id="UP000006591"/>
    </source>
</evidence>
<dbReference type="AlphaFoldDB" id="A0A0E0GIL4"/>
<keyword evidence="2" id="KW-0732">Signal</keyword>
<evidence type="ECO:0000256" key="2">
    <source>
        <dbReference type="SAM" id="SignalP"/>
    </source>
</evidence>
<dbReference type="InterPro" id="IPR005174">
    <property type="entry name" value="KIB1-4_b-propeller"/>
</dbReference>
<dbReference type="SUPFAM" id="SSF50969">
    <property type="entry name" value="YVTN repeat-like/Quinoprotein amine dehydrogenase"/>
    <property type="match status" value="1"/>
</dbReference>
<dbReference type="Proteomes" id="UP000006591">
    <property type="component" value="Chromosome 3"/>
</dbReference>
<dbReference type="PANTHER" id="PTHR33127">
    <property type="entry name" value="TRANSMEMBRANE PROTEIN"/>
    <property type="match status" value="1"/>
</dbReference>
<dbReference type="InterPro" id="IPR011044">
    <property type="entry name" value="Quino_amine_DH_bsu"/>
</dbReference>
<feature type="region of interest" description="Disordered" evidence="1">
    <location>
        <begin position="544"/>
        <end position="570"/>
    </location>
</feature>
<name>A0A0E0GIL4_ORYNI</name>
<evidence type="ECO:0000313" key="4">
    <source>
        <dbReference type="EnsemblPlants" id="ONIVA03G08210.2"/>
    </source>
</evidence>
<feature type="signal peptide" evidence="2">
    <location>
        <begin position="1"/>
        <end position="17"/>
    </location>
</feature>
<dbReference type="Pfam" id="PF03478">
    <property type="entry name" value="Beta-prop_KIB1-4"/>
    <property type="match status" value="1"/>
</dbReference>
<organism evidence="4">
    <name type="scientific">Oryza nivara</name>
    <name type="common">Indian wild rice</name>
    <name type="synonym">Oryza sativa f. spontanea</name>
    <dbReference type="NCBI Taxonomy" id="4536"/>
    <lineage>
        <taxon>Eukaryota</taxon>
        <taxon>Viridiplantae</taxon>
        <taxon>Streptophyta</taxon>
        <taxon>Embryophyta</taxon>
        <taxon>Tracheophyta</taxon>
        <taxon>Spermatophyta</taxon>
        <taxon>Magnoliopsida</taxon>
        <taxon>Liliopsida</taxon>
        <taxon>Poales</taxon>
        <taxon>Poaceae</taxon>
        <taxon>BOP clade</taxon>
        <taxon>Oryzoideae</taxon>
        <taxon>Oryzeae</taxon>
        <taxon>Oryzinae</taxon>
        <taxon>Oryza</taxon>
    </lineage>
</organism>
<evidence type="ECO:0000256" key="1">
    <source>
        <dbReference type="SAM" id="MobiDB-lite"/>
    </source>
</evidence>
<protein>
    <recommendedName>
        <fullName evidence="3">KIB1-4 beta-propeller domain-containing protein</fullName>
    </recommendedName>
</protein>
<dbReference type="PANTHER" id="PTHR33127:SF5">
    <property type="entry name" value="TRANSMEMBRANE PROTEIN"/>
    <property type="match status" value="1"/>
</dbReference>
<reference evidence="4" key="1">
    <citation type="submission" date="2015-04" db="UniProtKB">
        <authorList>
            <consortium name="EnsemblPlants"/>
        </authorList>
    </citation>
    <scope>IDENTIFICATION</scope>
    <source>
        <strain evidence="4">SL10</strain>
    </source>
</reference>